<dbReference type="SUPFAM" id="SSF49899">
    <property type="entry name" value="Concanavalin A-like lectins/glucanases"/>
    <property type="match status" value="4"/>
</dbReference>
<keyword evidence="6 10" id="KW-1133">Transmembrane helix</keyword>
<feature type="domain" description="Laminin G" evidence="13">
    <location>
        <begin position="810"/>
        <end position="979"/>
    </location>
</feature>
<dbReference type="FunFam" id="2.60.120.260:FF:000016">
    <property type="entry name" value="Contactin-associated protein-like 4 isoform 1"/>
    <property type="match status" value="1"/>
</dbReference>
<dbReference type="SUPFAM" id="SSF49785">
    <property type="entry name" value="Galactose-binding domain-like"/>
    <property type="match status" value="1"/>
</dbReference>
<dbReference type="InterPro" id="IPR008979">
    <property type="entry name" value="Galactose-bd-like_sf"/>
</dbReference>
<feature type="domain" description="Laminin G" evidence="13">
    <location>
        <begin position="1020"/>
        <end position="1211"/>
    </location>
</feature>
<evidence type="ECO:0000313" key="15">
    <source>
        <dbReference type="EMBL" id="CAH1775387.1"/>
    </source>
</evidence>
<dbReference type="PROSITE" id="PS50026">
    <property type="entry name" value="EGF_3"/>
    <property type="match status" value="2"/>
</dbReference>
<dbReference type="SMART" id="SM00282">
    <property type="entry name" value="LamG"/>
    <property type="match status" value="4"/>
</dbReference>
<evidence type="ECO:0000256" key="6">
    <source>
        <dbReference type="ARBA" id="ARBA00022989"/>
    </source>
</evidence>
<evidence type="ECO:0000259" key="14">
    <source>
        <dbReference type="PROSITE" id="PS50026"/>
    </source>
</evidence>
<keyword evidence="16" id="KW-1185">Reference proteome</keyword>
<dbReference type="CDD" id="cd00057">
    <property type="entry name" value="FA58C"/>
    <property type="match status" value="1"/>
</dbReference>
<evidence type="ECO:0000256" key="3">
    <source>
        <dbReference type="ARBA" id="ARBA00022536"/>
    </source>
</evidence>
<comment type="similarity">
    <text evidence="2">Belongs to the neurexin family.</text>
</comment>
<feature type="domain" description="Laminin G" evidence="13">
    <location>
        <begin position="186"/>
        <end position="371"/>
    </location>
</feature>
<evidence type="ECO:0000313" key="16">
    <source>
        <dbReference type="Proteomes" id="UP000749559"/>
    </source>
</evidence>
<evidence type="ECO:0000256" key="8">
    <source>
        <dbReference type="ARBA" id="ARBA00023157"/>
    </source>
</evidence>
<dbReference type="OrthoDB" id="26719at2759"/>
<keyword evidence="8" id="KW-1015">Disulfide bond</keyword>
<feature type="domain" description="EGF-like" evidence="14">
    <location>
        <begin position="980"/>
        <end position="1016"/>
    </location>
</feature>
<evidence type="ECO:0000256" key="4">
    <source>
        <dbReference type="ARBA" id="ARBA00022692"/>
    </source>
</evidence>
<dbReference type="InterPro" id="IPR013320">
    <property type="entry name" value="ConA-like_dom_sf"/>
</dbReference>
<evidence type="ECO:0000256" key="11">
    <source>
        <dbReference type="SAM" id="SignalP"/>
    </source>
</evidence>
<dbReference type="Pfam" id="PF02210">
    <property type="entry name" value="Laminin_G_2"/>
    <property type="match status" value="4"/>
</dbReference>
<dbReference type="Gene3D" id="2.60.120.200">
    <property type="match status" value="4"/>
</dbReference>
<evidence type="ECO:0000256" key="2">
    <source>
        <dbReference type="ARBA" id="ARBA00010241"/>
    </source>
</evidence>
<evidence type="ECO:0008006" key="17">
    <source>
        <dbReference type="Google" id="ProtNLM"/>
    </source>
</evidence>
<name>A0A8S4N3H4_OWEFU</name>
<dbReference type="PROSITE" id="PS50025">
    <property type="entry name" value="LAM_G_DOMAIN"/>
    <property type="match status" value="4"/>
</dbReference>
<dbReference type="PROSITE" id="PS01285">
    <property type="entry name" value="FA58C_1"/>
    <property type="match status" value="1"/>
</dbReference>
<proteinExistence type="inferred from homology"/>
<sequence length="1318" mass="147705">MARIKLKLLIIGLLCIEFTTSQWAEECRNPQPIGLMAHARDDGEPTRVPDSRIWVSSQGHEARGGSQGRLYGDSAWQAGRNDFDQWIAVDLGSVQTVAAVSTQGMRGSDQWVTQYYILFSDDRNTWKYFTDDFGEPKMFLGNWDDNSVRRNTLPYDIIARYIRINPQRWHSFISLRLEIYACPFVSDDAQFDGKSRISYDVSGSNQYMQSERTTFKGRFRTNSPNGLLFYADGNQGDYFVVELYRGALNLQIDLGSTATSPGETLIRAGSLLDDNQWHDVEISRVGKEISFTIDRQNIVNRTRGDFYQLDVDKQLHIGGIPSFMAAGKRVMVRNNFTGCVENVFFNGINLVRDARNQVDRFSVVGGVTFDCQSVSITPMTFPTTDSYLKLSFAPTAKLTAAFQFRSYNKGGLLFMNALNPGGYVILKLNVDGYLEYHVSTSNDPLVKGWIINADLDSETEEFTDGLWHHVVISIEGGSTSFLGKINITVDGKPTVSNRKLEITTTSDYFIGGGVDGENGFLGCMRNLEVANNLIDFNQLPVGSEQVEAQNGTCGIRDRCTPTPCEHFGVCSQNWNTFMCDCTGTGYGGAVCHISDFAVSCLEVKLQNPTLPSRKSHIDLDGSGPLEPMEVTCVYTEDNTDMVETHVAHANMGETEVNGFAEPGSYIRPIIYQAGKEQFDELIGRAYNCKQFLKYSCFNSRLLSPTGIKNTPSYGWWIGRTNLNMDYWGGAAPGSGKCACGLQDNCEQGSETCNCDAQQAKWTSDEGNLEHKEHLPVMELRFGDTGSINSANRGRHLLEQLICYKDSLFDNVITFRKADAAITFPTYEGAISGDIRFQFKTTQENGIFLQNTGGEDFIEVRISYGNTVQFRFNVGNGIQTLEKTTSYPLSDDMWHTVHVERNRKQAMLKVDTQAPVTRDEPTNIGFRVLNLNSDMFVGSSVDYKDGYVGCMRALMVNGQIMDLRGKIERGETTYGVSTGCVPKCASSPCMHNGICKEGYSHYTCDCAYTPFRGWVCGREVGVNMQPGYMIRYEFDSSTGTISTDEETIIIGFSTQVKQGILMQIRNDPNLQIPEYISIELNNNGGVKVALDVGFGRDEFSTQNQNVDYANGQQHVVTVTRSNLGRKVTIKVDNYEETTKEWPDLPDDADTKLDDPKYIYLGRNETTPTGEGFKGCLYRSQFDNIFPLKRTFQDPRPPNIYTVPDESIREDMCGFEEITWPPEPEETRPTPMPDLNSTLTAFPPDLIWTTERQVAIGVVLAIVFLIIVLIAFLLWRYWSRDTGYLTKEDEGAEMAETADIAIVHGRTGQPEVQKKKEWFI</sequence>
<dbReference type="InterPro" id="IPR000742">
    <property type="entry name" value="EGF"/>
</dbReference>
<evidence type="ECO:0000259" key="13">
    <source>
        <dbReference type="PROSITE" id="PS50025"/>
    </source>
</evidence>
<keyword evidence="7 10" id="KW-0472">Membrane</keyword>
<comment type="subcellular location">
    <subcellularLocation>
        <location evidence="1">Membrane</location>
        <topology evidence="1">Single-pass type I membrane protein</topology>
    </subcellularLocation>
</comment>
<feature type="transmembrane region" description="Helical" evidence="10">
    <location>
        <begin position="1252"/>
        <end position="1273"/>
    </location>
</feature>
<dbReference type="SMART" id="SM00231">
    <property type="entry name" value="FA58C"/>
    <property type="match status" value="1"/>
</dbReference>
<accession>A0A8S4N3H4</accession>
<evidence type="ECO:0000256" key="9">
    <source>
        <dbReference type="PROSITE-ProRule" id="PRU00076"/>
    </source>
</evidence>
<feature type="domain" description="Laminin G" evidence="13">
    <location>
        <begin position="377"/>
        <end position="553"/>
    </location>
</feature>
<dbReference type="GO" id="GO:0016020">
    <property type="term" value="C:membrane"/>
    <property type="evidence" value="ECO:0007669"/>
    <property type="project" value="UniProtKB-SubCell"/>
</dbReference>
<evidence type="ECO:0000256" key="1">
    <source>
        <dbReference type="ARBA" id="ARBA00004479"/>
    </source>
</evidence>
<feature type="signal peptide" evidence="11">
    <location>
        <begin position="1"/>
        <end position="24"/>
    </location>
</feature>
<evidence type="ECO:0000259" key="12">
    <source>
        <dbReference type="PROSITE" id="PS50022"/>
    </source>
</evidence>
<reference evidence="15" key="1">
    <citation type="submission" date="2022-03" db="EMBL/GenBank/DDBJ databases">
        <authorList>
            <person name="Martin C."/>
        </authorList>
    </citation>
    <scope>NUCLEOTIDE SEQUENCE</scope>
</reference>
<dbReference type="SMART" id="SM00181">
    <property type="entry name" value="EGF"/>
    <property type="match status" value="2"/>
</dbReference>
<dbReference type="Gene3D" id="2.60.120.1000">
    <property type="match status" value="1"/>
</dbReference>
<feature type="domain" description="F5/8 type C" evidence="12">
    <location>
        <begin position="27"/>
        <end position="182"/>
    </location>
</feature>
<feature type="domain" description="EGF-like" evidence="14">
    <location>
        <begin position="555"/>
        <end position="592"/>
    </location>
</feature>
<dbReference type="InterPro" id="IPR000421">
    <property type="entry name" value="FA58C"/>
</dbReference>
<gene>
    <name evidence="15" type="ORF">OFUS_LOCUS2697</name>
</gene>
<organism evidence="15 16">
    <name type="scientific">Owenia fusiformis</name>
    <name type="common">Polychaete worm</name>
    <dbReference type="NCBI Taxonomy" id="6347"/>
    <lineage>
        <taxon>Eukaryota</taxon>
        <taxon>Metazoa</taxon>
        <taxon>Spiralia</taxon>
        <taxon>Lophotrochozoa</taxon>
        <taxon>Annelida</taxon>
        <taxon>Polychaeta</taxon>
        <taxon>Sedentaria</taxon>
        <taxon>Canalipalpata</taxon>
        <taxon>Sabellida</taxon>
        <taxon>Oweniida</taxon>
        <taxon>Oweniidae</taxon>
        <taxon>Owenia</taxon>
    </lineage>
</organism>
<evidence type="ECO:0000256" key="5">
    <source>
        <dbReference type="ARBA" id="ARBA00022729"/>
    </source>
</evidence>
<dbReference type="PANTHER" id="PTHR15036:SF49">
    <property type="entry name" value="AXOTACTIN"/>
    <property type="match status" value="1"/>
</dbReference>
<dbReference type="InterPro" id="IPR050372">
    <property type="entry name" value="Neurexin-related_CASP"/>
</dbReference>
<dbReference type="Proteomes" id="UP000749559">
    <property type="component" value="Unassembled WGS sequence"/>
</dbReference>
<comment type="caution">
    <text evidence="9">Lacks conserved residue(s) required for the propagation of feature annotation.</text>
</comment>
<evidence type="ECO:0000256" key="10">
    <source>
        <dbReference type="SAM" id="Phobius"/>
    </source>
</evidence>
<dbReference type="InterPro" id="IPR001791">
    <property type="entry name" value="Laminin_G"/>
</dbReference>
<dbReference type="PANTHER" id="PTHR15036">
    <property type="entry name" value="PIKACHURIN-LIKE PROTEIN"/>
    <property type="match status" value="1"/>
</dbReference>
<dbReference type="CDD" id="cd00110">
    <property type="entry name" value="LamG"/>
    <property type="match status" value="4"/>
</dbReference>
<dbReference type="EMBL" id="CAIIXF020000001">
    <property type="protein sequence ID" value="CAH1775387.1"/>
    <property type="molecule type" value="Genomic_DNA"/>
</dbReference>
<feature type="chain" id="PRO_5035792693" description="Neurexin-4" evidence="11">
    <location>
        <begin position="25"/>
        <end position="1318"/>
    </location>
</feature>
<evidence type="ECO:0000256" key="7">
    <source>
        <dbReference type="ARBA" id="ARBA00023136"/>
    </source>
</evidence>
<dbReference type="Pfam" id="PF00754">
    <property type="entry name" value="F5_F8_type_C"/>
    <property type="match status" value="1"/>
</dbReference>
<dbReference type="PROSITE" id="PS50022">
    <property type="entry name" value="FA58C_3"/>
    <property type="match status" value="1"/>
</dbReference>
<dbReference type="Gene3D" id="2.60.120.260">
    <property type="entry name" value="Galactose-binding domain-like"/>
    <property type="match status" value="1"/>
</dbReference>
<protein>
    <recommendedName>
        <fullName evidence="17">Neurexin-4</fullName>
    </recommendedName>
</protein>
<keyword evidence="3 9" id="KW-0245">EGF-like domain</keyword>
<keyword evidence="5 11" id="KW-0732">Signal</keyword>
<dbReference type="CDD" id="cd00054">
    <property type="entry name" value="EGF_CA"/>
    <property type="match status" value="1"/>
</dbReference>
<keyword evidence="4 10" id="KW-0812">Transmembrane</keyword>
<dbReference type="Gene3D" id="2.10.25.10">
    <property type="entry name" value="Laminin"/>
    <property type="match status" value="2"/>
</dbReference>
<comment type="caution">
    <text evidence="15">The sequence shown here is derived from an EMBL/GenBank/DDBJ whole genome shotgun (WGS) entry which is preliminary data.</text>
</comment>